<evidence type="ECO:0000313" key="2">
    <source>
        <dbReference type="EMBL" id="CAG7899095.1"/>
    </source>
</evidence>
<feature type="non-terminal residue" evidence="3">
    <location>
        <position position="347"/>
    </location>
</feature>
<feature type="compositionally biased region" description="Basic and acidic residues" evidence="1">
    <location>
        <begin position="41"/>
        <end position="51"/>
    </location>
</feature>
<protein>
    <recommendedName>
        <fullName evidence="4">Zinc knuckle CX2CX4HX4C domain-containing protein</fullName>
    </recommendedName>
</protein>
<dbReference type="AlphaFoldDB" id="A0A3P6BL66"/>
<feature type="compositionally biased region" description="Basic and acidic residues" evidence="1">
    <location>
        <begin position="239"/>
        <end position="249"/>
    </location>
</feature>
<evidence type="ECO:0008006" key="4">
    <source>
        <dbReference type="Google" id="ProtNLM"/>
    </source>
</evidence>
<feature type="compositionally biased region" description="Basic and acidic residues" evidence="1">
    <location>
        <begin position="163"/>
        <end position="198"/>
    </location>
</feature>
<evidence type="ECO:0000256" key="1">
    <source>
        <dbReference type="SAM" id="MobiDB-lite"/>
    </source>
</evidence>
<dbReference type="EMBL" id="LS974624">
    <property type="protein sequence ID" value="CAG7899095.1"/>
    <property type="molecule type" value="Genomic_DNA"/>
</dbReference>
<evidence type="ECO:0000313" key="3">
    <source>
        <dbReference type="EMBL" id="VDD06253.1"/>
    </source>
</evidence>
<feature type="compositionally biased region" description="Basic and acidic residues" evidence="1">
    <location>
        <begin position="61"/>
        <end position="72"/>
    </location>
</feature>
<feature type="compositionally biased region" description="Basic residues" evidence="1">
    <location>
        <begin position="312"/>
        <end position="322"/>
    </location>
</feature>
<feature type="non-terminal residue" evidence="3">
    <location>
        <position position="1"/>
    </location>
</feature>
<dbReference type="Proteomes" id="UP000694005">
    <property type="component" value="Chromosome A08"/>
</dbReference>
<feature type="region of interest" description="Disordered" evidence="1">
    <location>
        <begin position="229"/>
        <end position="347"/>
    </location>
</feature>
<feature type="region of interest" description="Disordered" evidence="1">
    <location>
        <begin position="41"/>
        <end position="211"/>
    </location>
</feature>
<organism evidence="3">
    <name type="scientific">Brassica campestris</name>
    <name type="common">Field mustard</name>
    <dbReference type="NCBI Taxonomy" id="3711"/>
    <lineage>
        <taxon>Eukaryota</taxon>
        <taxon>Viridiplantae</taxon>
        <taxon>Streptophyta</taxon>
        <taxon>Embryophyta</taxon>
        <taxon>Tracheophyta</taxon>
        <taxon>Spermatophyta</taxon>
        <taxon>Magnoliopsida</taxon>
        <taxon>eudicotyledons</taxon>
        <taxon>Gunneridae</taxon>
        <taxon>Pentapetalae</taxon>
        <taxon>rosids</taxon>
        <taxon>malvids</taxon>
        <taxon>Brassicales</taxon>
        <taxon>Brassicaceae</taxon>
        <taxon>Brassiceae</taxon>
        <taxon>Brassica</taxon>
    </lineage>
</organism>
<sequence>NGDEVIATLVYEKLERHCSKCFRLDHELRDCLQAKAEKRQLQETNEKKEISQSHSASSPGRTDRSVRRDSDRHLHHHRETVPRDSPAPIESNYRDERHRDRPGYGNSRSHDSYSRGVSGGNTGERDKQPYNGTRRENWRLPRPHRPYNLTYREVQRPSLTIPPHEDKNRDYERQKESRDRDKEREAPSNPRSDPRSSDRGIPLRKGHLDLPQDAVNEAIEELREVMGQYSSCADPTESAARKERFRLSEESGELEETAIQMVQAALTHQQRPAAEGIETEQPASPERVPALLRLGPSPTAQAKSPPTEARRKPGRPPGKRRVNNSPKTLTGAGSRKRKLQQTKPTAC</sequence>
<proteinExistence type="predicted"/>
<reference evidence="3" key="1">
    <citation type="submission" date="2018-11" db="EMBL/GenBank/DDBJ databases">
        <authorList>
            <consortium name="Genoscope - CEA"/>
            <person name="William W."/>
        </authorList>
    </citation>
    <scope>NUCLEOTIDE SEQUENCE</scope>
</reference>
<dbReference type="EMBL" id="LR031575">
    <property type="protein sequence ID" value="VDD06253.1"/>
    <property type="molecule type" value="Genomic_DNA"/>
</dbReference>
<name>A0A3P6BL66_BRACM</name>
<feature type="compositionally biased region" description="Basic and acidic residues" evidence="1">
    <location>
        <begin position="123"/>
        <end position="139"/>
    </location>
</feature>
<feature type="compositionally biased region" description="Basic and acidic residues" evidence="1">
    <location>
        <begin position="92"/>
        <end position="113"/>
    </location>
</feature>
<accession>A0A3P6BL66</accession>
<dbReference type="Gramene" id="A08p27610.2_BraZ1">
    <property type="protein sequence ID" value="A08p27610.2_BraZ1.CDS.1"/>
    <property type="gene ID" value="A08g27610.2_BraZ1"/>
</dbReference>
<gene>
    <name evidence="3" type="ORF">BRAA08T34457Z</name>
    <name evidence="2" type="ORF">BRAPAZ1V2_A08P27610.2</name>
</gene>